<sequence>MEKHYYLVATPESLIVSHLEPYEFGNYMAVGTKKNLRSQSVFFEIDPNRTEVPEDYVNEKLVRYENGEPKRSVYLSVYRVFEKVPMDALLNLYLATDDGKVLEIKQSEYEQPEKKDIHLYQQYNPFSTMVASKLTPPEFIQFLTDTSKPVSVPKLFFVELQLNDLANDPTLPIKNLPYKNPAHLRECLLKLHESTERLTKTVMRIRHSELPYRTIETGFFIGDQEKYFYYSFPDQHELESTHFSWWRSALVQHF</sequence>
<dbReference type="AlphaFoldDB" id="A0A9X3F9H4"/>
<dbReference type="RefSeq" id="WP_343335344.1">
    <property type="nucleotide sequence ID" value="NZ_JAPOHD010000065.1"/>
</dbReference>
<reference evidence="1" key="1">
    <citation type="submission" date="2022-11" db="EMBL/GenBank/DDBJ databases">
        <title>Marilongibacter aestuarii gen. nov., sp. nov., isolated from tidal flat sediment.</title>
        <authorList>
            <person name="Jiayan W."/>
        </authorList>
    </citation>
    <scope>NUCLEOTIDE SEQUENCE</scope>
    <source>
        <strain evidence="1">Z1-6</strain>
    </source>
</reference>
<accession>A0A9X3F9H4</accession>
<protein>
    <submittedName>
        <fullName evidence="1">Uncharacterized protein</fullName>
    </submittedName>
</protein>
<dbReference type="Proteomes" id="UP001145087">
    <property type="component" value="Unassembled WGS sequence"/>
</dbReference>
<dbReference type="EMBL" id="JAPOHD010000065">
    <property type="protein sequence ID" value="MCY1723019.1"/>
    <property type="molecule type" value="Genomic_DNA"/>
</dbReference>
<organism evidence="1 2">
    <name type="scientific">Draconibacterium aestuarii</name>
    <dbReference type="NCBI Taxonomy" id="2998507"/>
    <lineage>
        <taxon>Bacteria</taxon>
        <taxon>Pseudomonadati</taxon>
        <taxon>Bacteroidota</taxon>
        <taxon>Bacteroidia</taxon>
        <taxon>Marinilabiliales</taxon>
        <taxon>Prolixibacteraceae</taxon>
        <taxon>Draconibacterium</taxon>
    </lineage>
</organism>
<keyword evidence="2" id="KW-1185">Reference proteome</keyword>
<comment type="caution">
    <text evidence="1">The sequence shown here is derived from an EMBL/GenBank/DDBJ whole genome shotgun (WGS) entry which is preliminary data.</text>
</comment>
<gene>
    <name evidence="1" type="ORF">OU798_21910</name>
</gene>
<evidence type="ECO:0000313" key="2">
    <source>
        <dbReference type="Proteomes" id="UP001145087"/>
    </source>
</evidence>
<evidence type="ECO:0000313" key="1">
    <source>
        <dbReference type="EMBL" id="MCY1723019.1"/>
    </source>
</evidence>
<proteinExistence type="predicted"/>
<name>A0A9X3F9H4_9BACT</name>